<dbReference type="SUPFAM" id="SSF51182">
    <property type="entry name" value="RmlC-like cupins"/>
    <property type="match status" value="1"/>
</dbReference>
<dbReference type="InterPro" id="IPR014710">
    <property type="entry name" value="RmlC-like_jellyroll"/>
</dbReference>
<accession>C5CD34</accession>
<protein>
    <submittedName>
        <fullName evidence="2">Cupin 2 conserved barrel domain protein</fullName>
    </submittedName>
</protein>
<keyword evidence="3" id="KW-1185">Reference proteome</keyword>
<dbReference type="PANTHER" id="PTHR37694:SF1">
    <property type="entry name" value="SLR8022 PROTEIN"/>
    <property type="match status" value="1"/>
</dbReference>
<dbReference type="RefSeq" id="WP_012744765.1">
    <property type="nucleotide sequence ID" value="NC_012785.1"/>
</dbReference>
<feature type="domain" description="Cupin type-2" evidence="1">
    <location>
        <begin position="45"/>
        <end position="113"/>
    </location>
</feature>
<dbReference type="Pfam" id="PF07883">
    <property type="entry name" value="Cupin_2"/>
    <property type="match status" value="1"/>
</dbReference>
<dbReference type="EMBL" id="CP001634">
    <property type="protein sequence ID" value="ACR78978.1"/>
    <property type="molecule type" value="Genomic_DNA"/>
</dbReference>
<dbReference type="KEGG" id="kol:Kole_0253"/>
<dbReference type="PANTHER" id="PTHR37694">
    <property type="entry name" value="SLR8022 PROTEIN"/>
    <property type="match status" value="1"/>
</dbReference>
<reference evidence="2 3" key="2">
    <citation type="journal article" date="2011" name="J. Bacteriol.">
        <title>Genome Sequence of Kosmotoga olearia Strain TBF 19.5.1, a Thermophilic Bacterium with a Wide Growth Temperature Range, Isolated from the Troll B Oil Platform in the North Sea.</title>
        <authorList>
            <person name="Swithers K.S."/>
            <person name="Dipippo J.L."/>
            <person name="Bruce D.C."/>
            <person name="Detter C."/>
            <person name="Tapia R."/>
            <person name="Han S."/>
            <person name="Goodwin L.A."/>
            <person name="Han J."/>
            <person name="Woyke T."/>
            <person name="Pitluck S."/>
            <person name="Pennacchio L."/>
            <person name="Nolan M."/>
            <person name="Mikhailova N."/>
            <person name="Land M.L."/>
            <person name="Nesbo C.L."/>
            <person name="Gogarten J.P."/>
            <person name="Noll K.M."/>
        </authorList>
    </citation>
    <scope>NUCLEOTIDE SEQUENCE [LARGE SCALE GENOMIC DNA]</scope>
    <source>
        <strain evidence="3">ATCC BAA-1733 / DSM 21960 / TBF 19.5.1</strain>
    </source>
</reference>
<sequence>MSERIVTGKAHDLEAQVFDSDTVRGVEKRILIGEKHNAPNFVMRLFTVKPGGYSPRHSHDWEHEVFIVKGEATVVTPEGEIKVSAGSYVYVPKNVEHQFKNETEDILEFICVVPVYAEK</sequence>
<dbReference type="HOGENOM" id="CLU_116722_4_1_0"/>
<evidence type="ECO:0000259" key="1">
    <source>
        <dbReference type="Pfam" id="PF07883"/>
    </source>
</evidence>
<dbReference type="STRING" id="521045.Kole_0253"/>
<gene>
    <name evidence="2" type="ordered locus">Kole_0253</name>
</gene>
<proteinExistence type="predicted"/>
<dbReference type="eggNOG" id="COG1917">
    <property type="taxonomic scope" value="Bacteria"/>
</dbReference>
<dbReference type="OrthoDB" id="9791297at2"/>
<evidence type="ECO:0000313" key="2">
    <source>
        <dbReference type="EMBL" id="ACR78978.1"/>
    </source>
</evidence>
<dbReference type="CDD" id="cd02222">
    <property type="entry name" value="cupin_TM1459-like"/>
    <property type="match status" value="1"/>
</dbReference>
<dbReference type="InterPro" id="IPR011051">
    <property type="entry name" value="RmlC_Cupin_sf"/>
</dbReference>
<organism evidence="2 3">
    <name type="scientific">Kosmotoga olearia (strain ATCC BAA-1733 / DSM 21960 / TBF 19.5.1)</name>
    <dbReference type="NCBI Taxonomy" id="521045"/>
    <lineage>
        <taxon>Bacteria</taxon>
        <taxon>Thermotogati</taxon>
        <taxon>Thermotogota</taxon>
        <taxon>Thermotogae</taxon>
        <taxon>Kosmotogales</taxon>
        <taxon>Kosmotogaceae</taxon>
        <taxon>Kosmotoga</taxon>
    </lineage>
</organism>
<evidence type="ECO:0000313" key="3">
    <source>
        <dbReference type="Proteomes" id="UP000002382"/>
    </source>
</evidence>
<dbReference type="Proteomes" id="UP000002382">
    <property type="component" value="Chromosome"/>
</dbReference>
<dbReference type="InterPro" id="IPR013096">
    <property type="entry name" value="Cupin_2"/>
</dbReference>
<name>C5CD34_KOSOT</name>
<dbReference type="AlphaFoldDB" id="C5CD34"/>
<dbReference type="Gene3D" id="2.60.120.10">
    <property type="entry name" value="Jelly Rolls"/>
    <property type="match status" value="1"/>
</dbReference>
<reference evidence="2 3" key="1">
    <citation type="submission" date="2009-06" db="EMBL/GenBank/DDBJ databases">
        <title>Complete sequence of Thermotogales bacterium TBF 19.5.1.</title>
        <authorList>
            <consortium name="US DOE Joint Genome Institute"/>
            <person name="Lucas S."/>
            <person name="Copeland A."/>
            <person name="Lapidus A."/>
            <person name="Glavina del Rio T."/>
            <person name="Tice H."/>
            <person name="Bruce D."/>
            <person name="Goodwin L."/>
            <person name="Pitluck S."/>
            <person name="Chertkov O."/>
            <person name="Brettin T."/>
            <person name="Detter J.C."/>
            <person name="Han C."/>
            <person name="Schmutz J."/>
            <person name="Larimer F."/>
            <person name="Land M."/>
            <person name="Hauser L."/>
            <person name="Kyrpides N."/>
            <person name="Ovchinnikova G."/>
            <person name="Noll K."/>
        </authorList>
    </citation>
    <scope>NUCLEOTIDE SEQUENCE [LARGE SCALE GENOMIC DNA]</scope>
    <source>
        <strain evidence="3">ATCC BAA-1733 / DSM 21960 / TBF 19.5.1</strain>
    </source>
</reference>